<keyword evidence="3 6" id="KW-0812">Transmembrane</keyword>
<dbReference type="Pfam" id="PF07690">
    <property type="entry name" value="MFS_1"/>
    <property type="match status" value="1"/>
</dbReference>
<accession>A0ABU5QFN2</accession>
<organism evidence="8 9">
    <name type="scientific">Arcicella rigui</name>
    <dbReference type="NCBI Taxonomy" id="797020"/>
    <lineage>
        <taxon>Bacteria</taxon>
        <taxon>Pseudomonadati</taxon>
        <taxon>Bacteroidota</taxon>
        <taxon>Cytophagia</taxon>
        <taxon>Cytophagales</taxon>
        <taxon>Flectobacillaceae</taxon>
        <taxon>Arcicella</taxon>
    </lineage>
</organism>
<name>A0ABU5QFN2_9BACT</name>
<dbReference type="InterPro" id="IPR011701">
    <property type="entry name" value="MFS"/>
</dbReference>
<feature type="domain" description="Major facilitator superfamily (MFS) profile" evidence="7">
    <location>
        <begin position="6"/>
        <end position="381"/>
    </location>
</feature>
<feature type="transmembrane region" description="Helical" evidence="6">
    <location>
        <begin position="130"/>
        <end position="148"/>
    </location>
</feature>
<evidence type="ECO:0000256" key="3">
    <source>
        <dbReference type="ARBA" id="ARBA00022692"/>
    </source>
</evidence>
<evidence type="ECO:0000256" key="1">
    <source>
        <dbReference type="ARBA" id="ARBA00004651"/>
    </source>
</evidence>
<feature type="transmembrane region" description="Helical" evidence="6">
    <location>
        <begin position="97"/>
        <end position="118"/>
    </location>
</feature>
<evidence type="ECO:0000259" key="7">
    <source>
        <dbReference type="PROSITE" id="PS50850"/>
    </source>
</evidence>
<evidence type="ECO:0000256" key="2">
    <source>
        <dbReference type="ARBA" id="ARBA00022475"/>
    </source>
</evidence>
<feature type="transmembrane region" description="Helical" evidence="6">
    <location>
        <begin position="355"/>
        <end position="377"/>
    </location>
</feature>
<comment type="caution">
    <text evidence="8">The sequence shown here is derived from an EMBL/GenBank/DDBJ whole genome shotgun (WGS) entry which is preliminary data.</text>
</comment>
<feature type="transmembrane region" description="Helical" evidence="6">
    <location>
        <begin position="7"/>
        <end position="25"/>
    </location>
</feature>
<feature type="transmembrane region" description="Helical" evidence="6">
    <location>
        <begin position="201"/>
        <end position="223"/>
    </location>
</feature>
<dbReference type="Gene3D" id="1.20.1250.20">
    <property type="entry name" value="MFS general substrate transporter like domains"/>
    <property type="match status" value="1"/>
</dbReference>
<evidence type="ECO:0000256" key="6">
    <source>
        <dbReference type="SAM" id="Phobius"/>
    </source>
</evidence>
<evidence type="ECO:0000256" key="4">
    <source>
        <dbReference type="ARBA" id="ARBA00022989"/>
    </source>
</evidence>
<dbReference type="RefSeq" id="WP_323298843.1">
    <property type="nucleotide sequence ID" value="NZ_JAYFUM010000030.1"/>
</dbReference>
<dbReference type="EMBL" id="JAYFUM010000030">
    <property type="protein sequence ID" value="MEA5141689.1"/>
    <property type="molecule type" value="Genomic_DNA"/>
</dbReference>
<feature type="transmembrane region" description="Helical" evidence="6">
    <location>
        <begin position="326"/>
        <end position="349"/>
    </location>
</feature>
<feature type="transmembrane region" description="Helical" evidence="6">
    <location>
        <begin position="293"/>
        <end position="314"/>
    </location>
</feature>
<dbReference type="CDD" id="cd17324">
    <property type="entry name" value="MFS_NepI_like"/>
    <property type="match status" value="1"/>
</dbReference>
<dbReference type="PROSITE" id="PS50850">
    <property type="entry name" value="MFS"/>
    <property type="match status" value="1"/>
</dbReference>
<dbReference type="Proteomes" id="UP001302949">
    <property type="component" value="Unassembled WGS sequence"/>
</dbReference>
<proteinExistence type="predicted"/>
<feature type="transmembrane region" description="Helical" evidence="6">
    <location>
        <begin position="45"/>
        <end position="65"/>
    </location>
</feature>
<keyword evidence="9" id="KW-1185">Reference proteome</keyword>
<feature type="transmembrane region" description="Helical" evidence="6">
    <location>
        <begin position="269"/>
        <end position="287"/>
    </location>
</feature>
<dbReference type="PANTHER" id="PTHR43124:SF10">
    <property type="entry name" value="PURINE EFFLUX PUMP PBUE"/>
    <property type="match status" value="1"/>
</dbReference>
<keyword evidence="5 6" id="KW-0472">Membrane</keyword>
<feature type="transmembrane region" description="Helical" evidence="6">
    <location>
        <begin position="238"/>
        <end position="257"/>
    </location>
</feature>
<protein>
    <submittedName>
        <fullName evidence="8">MFS transporter</fullName>
    </submittedName>
</protein>
<feature type="transmembrane region" description="Helical" evidence="6">
    <location>
        <begin position="72"/>
        <end position="91"/>
    </location>
</feature>
<dbReference type="SUPFAM" id="SSF103473">
    <property type="entry name" value="MFS general substrate transporter"/>
    <property type="match status" value="1"/>
</dbReference>
<dbReference type="PANTHER" id="PTHR43124">
    <property type="entry name" value="PURINE EFFLUX PUMP PBUE"/>
    <property type="match status" value="1"/>
</dbReference>
<evidence type="ECO:0000256" key="5">
    <source>
        <dbReference type="ARBA" id="ARBA00023136"/>
    </source>
</evidence>
<gene>
    <name evidence="8" type="ORF">VB248_21215</name>
</gene>
<dbReference type="InterPro" id="IPR036259">
    <property type="entry name" value="MFS_trans_sf"/>
</dbReference>
<comment type="subcellular location">
    <subcellularLocation>
        <location evidence="1">Cell membrane</location>
        <topology evidence="1">Multi-pass membrane protein</topology>
    </subcellularLocation>
</comment>
<keyword evidence="4 6" id="KW-1133">Transmembrane helix</keyword>
<dbReference type="InterPro" id="IPR020846">
    <property type="entry name" value="MFS_dom"/>
</dbReference>
<reference evidence="8 9" key="1">
    <citation type="submission" date="2023-12" db="EMBL/GenBank/DDBJ databases">
        <title>Novel species of the genus Arcicella isolated from rivers.</title>
        <authorList>
            <person name="Lu H."/>
        </authorList>
    </citation>
    <scope>NUCLEOTIDE SEQUENCE [LARGE SCALE GENOMIC DNA]</scope>
    <source>
        <strain evidence="8 9">KCTC 23307</strain>
    </source>
</reference>
<dbReference type="InterPro" id="IPR050189">
    <property type="entry name" value="MFS_Efflux_Transporters"/>
</dbReference>
<feature type="transmembrane region" description="Helical" evidence="6">
    <location>
        <begin position="160"/>
        <end position="180"/>
    </location>
</feature>
<evidence type="ECO:0000313" key="9">
    <source>
        <dbReference type="Proteomes" id="UP001302949"/>
    </source>
</evidence>
<keyword evidence="2" id="KW-1003">Cell membrane</keyword>
<sequence>MNNQWKIYLLTIVCFFTGTSEFVIVGVLDEISKSANITISQAGQLIAVFAITSAIGTPISIFYLRALNQQKIIMLALLLIIIGSVLLSIAPNYSLMILSRIIMALGVGLFNVQCFLVATKLVSPEKRASAIGTVTIGFNAALILGLPMGRIITAMFGWKAIFWILALFCFASMALVYKFIPAFEVEKPTPFKKQLSAIKNTKIVLSMGISLFWILGYATYYTFITPYLRQVSLLSEQLLSPTLLAFGIATLIGNRLGGYLGDKFGIPQVILICMLLNTASILTLSMLKGTPLLIIPALMTWALAAWAPGPLLRYNVISLSSEEPGVILSLYNSLIQVGVAAGAGLGGIVINHLPIISLSYTAAMLVFISSVITFFFIKSKKYGIGQ</sequence>
<evidence type="ECO:0000313" key="8">
    <source>
        <dbReference type="EMBL" id="MEA5141689.1"/>
    </source>
</evidence>